<protein>
    <submittedName>
        <fullName evidence="2">Uncharacterized protein</fullName>
    </submittedName>
</protein>
<sequence>MPTVCLSSQHSCDNNKVPRSVMQNTPIDLQQSLKSTRMARQPPSHAGQDSNVTPGSSDRPSVEGSSIAQWKAQSKISNDA</sequence>
<proteinExistence type="predicted"/>
<dbReference type="AlphaFoldDB" id="A0A5B7F9X5"/>
<feature type="compositionally biased region" description="Polar residues" evidence="1">
    <location>
        <begin position="47"/>
        <end position="80"/>
    </location>
</feature>
<gene>
    <name evidence="2" type="ORF">E2C01_035651</name>
</gene>
<keyword evidence="3" id="KW-1185">Reference proteome</keyword>
<dbReference type="Proteomes" id="UP000324222">
    <property type="component" value="Unassembled WGS sequence"/>
</dbReference>
<reference evidence="2 3" key="1">
    <citation type="submission" date="2019-05" db="EMBL/GenBank/DDBJ databases">
        <title>Another draft genome of Portunus trituberculatus and its Hox gene families provides insights of decapod evolution.</title>
        <authorList>
            <person name="Jeong J.-H."/>
            <person name="Song I."/>
            <person name="Kim S."/>
            <person name="Choi T."/>
            <person name="Kim D."/>
            <person name="Ryu S."/>
            <person name="Kim W."/>
        </authorList>
    </citation>
    <scope>NUCLEOTIDE SEQUENCE [LARGE SCALE GENOMIC DNA]</scope>
    <source>
        <tissue evidence="2">Muscle</tissue>
    </source>
</reference>
<name>A0A5B7F9X5_PORTR</name>
<comment type="caution">
    <text evidence="2">The sequence shown here is derived from an EMBL/GenBank/DDBJ whole genome shotgun (WGS) entry which is preliminary data.</text>
</comment>
<accession>A0A5B7F9X5</accession>
<feature type="region of interest" description="Disordered" evidence="1">
    <location>
        <begin position="1"/>
        <end position="80"/>
    </location>
</feature>
<organism evidence="2 3">
    <name type="scientific">Portunus trituberculatus</name>
    <name type="common">Swimming crab</name>
    <name type="synonym">Neptunus trituberculatus</name>
    <dbReference type="NCBI Taxonomy" id="210409"/>
    <lineage>
        <taxon>Eukaryota</taxon>
        <taxon>Metazoa</taxon>
        <taxon>Ecdysozoa</taxon>
        <taxon>Arthropoda</taxon>
        <taxon>Crustacea</taxon>
        <taxon>Multicrustacea</taxon>
        <taxon>Malacostraca</taxon>
        <taxon>Eumalacostraca</taxon>
        <taxon>Eucarida</taxon>
        <taxon>Decapoda</taxon>
        <taxon>Pleocyemata</taxon>
        <taxon>Brachyura</taxon>
        <taxon>Eubrachyura</taxon>
        <taxon>Portunoidea</taxon>
        <taxon>Portunidae</taxon>
        <taxon>Portuninae</taxon>
        <taxon>Portunus</taxon>
    </lineage>
</organism>
<evidence type="ECO:0000313" key="3">
    <source>
        <dbReference type="Proteomes" id="UP000324222"/>
    </source>
</evidence>
<evidence type="ECO:0000313" key="2">
    <source>
        <dbReference type="EMBL" id="MPC42039.1"/>
    </source>
</evidence>
<evidence type="ECO:0000256" key="1">
    <source>
        <dbReference type="SAM" id="MobiDB-lite"/>
    </source>
</evidence>
<dbReference type="EMBL" id="VSRR010005284">
    <property type="protein sequence ID" value="MPC42039.1"/>
    <property type="molecule type" value="Genomic_DNA"/>
</dbReference>
<feature type="compositionally biased region" description="Polar residues" evidence="1">
    <location>
        <begin position="1"/>
        <end position="14"/>
    </location>
</feature>
<feature type="compositionally biased region" description="Polar residues" evidence="1">
    <location>
        <begin position="21"/>
        <end position="35"/>
    </location>
</feature>